<gene>
    <name evidence="7" type="ORF">IV454_14870</name>
</gene>
<dbReference type="PANTHER" id="PTHR38776">
    <property type="entry name" value="MLTA-INTERACTING PROTEIN-RELATED"/>
    <property type="match status" value="1"/>
</dbReference>
<feature type="chain" id="PRO_5047514998" evidence="6">
    <location>
        <begin position="24"/>
        <end position="264"/>
    </location>
</feature>
<sequence>MTIPTRAHACASFASIATFTTLAACCLPAAAQSPTTQMPEGTTDVDISLIAALVQAKEGRSAMKAVVLPSISAQWSNGIFAEPGQVGMQLSEDPMFKYGPLLTYGSRSHRGDDKDSKFQLGIEAGAFASYQLAHNIGFHSNVLYGGSDDHGGVRLNLGADYSMRLGTHQSVGLGAGMNVVNRSYMQSYFGISPAQAARSGKPVYRAGGGVKDAYLSLRWNVDLSTKYALSSGMVASRLMGDALDSPLVESRSSTSLFTVLTYHW</sequence>
<feature type="signal peptide" evidence="6">
    <location>
        <begin position="1"/>
        <end position="23"/>
    </location>
</feature>
<dbReference type="PANTHER" id="PTHR38776:SF1">
    <property type="entry name" value="MLTA-INTERACTING PROTEIN-RELATED"/>
    <property type="match status" value="1"/>
</dbReference>
<dbReference type="EMBL" id="CP065053">
    <property type="protein sequence ID" value="QPI52652.1"/>
    <property type="molecule type" value="Genomic_DNA"/>
</dbReference>
<evidence type="ECO:0000313" key="8">
    <source>
        <dbReference type="Proteomes" id="UP000662888"/>
    </source>
</evidence>
<name>A0AA49AB75_9BURK</name>
<dbReference type="Proteomes" id="UP000662888">
    <property type="component" value="Chromosome"/>
</dbReference>
<dbReference type="RefSeq" id="WP_206092068.1">
    <property type="nucleotide sequence ID" value="NZ_CP065053.1"/>
</dbReference>
<organism evidence="7 8">
    <name type="scientific">Massilia antarctica</name>
    <dbReference type="NCBI Taxonomy" id="2765360"/>
    <lineage>
        <taxon>Bacteria</taxon>
        <taxon>Pseudomonadati</taxon>
        <taxon>Pseudomonadota</taxon>
        <taxon>Betaproteobacteria</taxon>
        <taxon>Burkholderiales</taxon>
        <taxon>Oxalobacteraceae</taxon>
        <taxon>Telluria group</taxon>
        <taxon>Massilia</taxon>
    </lineage>
</organism>
<proteinExistence type="inferred from homology"/>
<comment type="similarity">
    <text evidence="2">Belongs to the MipA/OmpV family.</text>
</comment>
<evidence type="ECO:0000256" key="1">
    <source>
        <dbReference type="ARBA" id="ARBA00004442"/>
    </source>
</evidence>
<evidence type="ECO:0000256" key="2">
    <source>
        <dbReference type="ARBA" id="ARBA00005722"/>
    </source>
</evidence>
<evidence type="ECO:0000256" key="5">
    <source>
        <dbReference type="ARBA" id="ARBA00023237"/>
    </source>
</evidence>
<reference evidence="7 8" key="1">
    <citation type="submission" date="2020-11" db="EMBL/GenBank/DDBJ databases">
        <authorList>
            <person name="Sun Q."/>
        </authorList>
    </citation>
    <scope>NUCLEOTIDE SEQUENCE [LARGE SCALE GENOMIC DNA]</scope>
    <source>
        <strain evidence="7 8">P8398</strain>
    </source>
</reference>
<comment type="subcellular location">
    <subcellularLocation>
        <location evidence="1">Cell outer membrane</location>
    </subcellularLocation>
</comment>
<protein>
    <submittedName>
        <fullName evidence="7">MipA/OmpV family protein</fullName>
    </submittedName>
</protein>
<dbReference type="InterPro" id="IPR010583">
    <property type="entry name" value="MipA"/>
</dbReference>
<evidence type="ECO:0000313" key="7">
    <source>
        <dbReference type="EMBL" id="QPI52652.1"/>
    </source>
</evidence>
<keyword evidence="5" id="KW-0998">Cell outer membrane</keyword>
<dbReference type="PROSITE" id="PS51257">
    <property type="entry name" value="PROKAR_LIPOPROTEIN"/>
    <property type="match status" value="1"/>
</dbReference>
<dbReference type="Pfam" id="PF06629">
    <property type="entry name" value="MipA"/>
    <property type="match status" value="1"/>
</dbReference>
<evidence type="ECO:0000256" key="3">
    <source>
        <dbReference type="ARBA" id="ARBA00022729"/>
    </source>
</evidence>
<keyword evidence="4" id="KW-0472">Membrane</keyword>
<evidence type="ECO:0000256" key="6">
    <source>
        <dbReference type="SAM" id="SignalP"/>
    </source>
</evidence>
<accession>A0AA49AB75</accession>
<keyword evidence="8" id="KW-1185">Reference proteome</keyword>
<keyword evidence="3 6" id="KW-0732">Signal</keyword>
<evidence type="ECO:0000256" key="4">
    <source>
        <dbReference type="ARBA" id="ARBA00023136"/>
    </source>
</evidence>